<keyword evidence="3" id="KW-0479">Metal-binding</keyword>
<dbReference type="Pfam" id="PF01814">
    <property type="entry name" value="Hemerythrin"/>
    <property type="match status" value="1"/>
</dbReference>
<evidence type="ECO:0000256" key="3">
    <source>
        <dbReference type="ARBA" id="ARBA00022723"/>
    </source>
</evidence>
<evidence type="ECO:0000313" key="7">
    <source>
        <dbReference type="Proteomes" id="UP001629230"/>
    </source>
</evidence>
<dbReference type="InterPro" id="IPR050669">
    <property type="entry name" value="Hemerythrin"/>
</dbReference>
<dbReference type="SUPFAM" id="SSF47188">
    <property type="entry name" value="Hemerythrin-like"/>
    <property type="match status" value="1"/>
</dbReference>
<dbReference type="PANTHER" id="PTHR37164">
    <property type="entry name" value="BACTERIOHEMERYTHRIN"/>
    <property type="match status" value="1"/>
</dbReference>
<dbReference type="InterPro" id="IPR035938">
    <property type="entry name" value="Hemerythrin-like_sf"/>
</dbReference>
<dbReference type="NCBIfam" id="TIGR02481">
    <property type="entry name" value="hemeryth_dom"/>
    <property type="match status" value="1"/>
</dbReference>
<evidence type="ECO:0000256" key="2">
    <source>
        <dbReference type="ARBA" id="ARBA00022621"/>
    </source>
</evidence>
<comment type="similarity">
    <text evidence="1">Belongs to the hemerythrin family.</text>
</comment>
<dbReference type="InterPro" id="IPR012312">
    <property type="entry name" value="Hemerythrin-like"/>
</dbReference>
<proteinExistence type="inferred from homology"/>
<name>A0ABW9B7T3_9BURK</name>
<dbReference type="Proteomes" id="UP001629230">
    <property type="component" value="Unassembled WGS sequence"/>
</dbReference>
<dbReference type="InterPro" id="IPR012827">
    <property type="entry name" value="Hemerythrin_metal-bd"/>
</dbReference>
<dbReference type="InterPro" id="IPR016131">
    <property type="entry name" value="Haemerythrin_Fe_BS"/>
</dbReference>
<reference evidence="6 7" key="1">
    <citation type="journal article" date="2024" name="Chem. Sci.">
        <title>Discovery of megapolipeptins by genome mining of a Burkholderiales bacteria collection.</title>
        <authorList>
            <person name="Paulo B.S."/>
            <person name="Recchia M.J.J."/>
            <person name="Lee S."/>
            <person name="Fergusson C.H."/>
            <person name="Romanowski S.B."/>
            <person name="Hernandez A."/>
            <person name="Krull N."/>
            <person name="Liu D.Y."/>
            <person name="Cavanagh H."/>
            <person name="Bos A."/>
            <person name="Gray C.A."/>
            <person name="Murphy B.T."/>
            <person name="Linington R.G."/>
            <person name="Eustaquio A.S."/>
        </authorList>
    </citation>
    <scope>NUCLEOTIDE SEQUENCE [LARGE SCALE GENOMIC DNA]</scope>
    <source>
        <strain evidence="6 7">RL17-350-BIC-A</strain>
    </source>
</reference>
<evidence type="ECO:0000259" key="5">
    <source>
        <dbReference type="Pfam" id="PF01814"/>
    </source>
</evidence>
<dbReference type="PANTHER" id="PTHR37164:SF1">
    <property type="entry name" value="BACTERIOHEMERYTHRIN"/>
    <property type="match status" value="1"/>
</dbReference>
<protein>
    <submittedName>
        <fullName evidence="6">Hemerythrin domain-containing protein</fullName>
    </submittedName>
</protein>
<dbReference type="RefSeq" id="WP_408182970.1">
    <property type="nucleotide sequence ID" value="NZ_JAQQEZ010000080.1"/>
</dbReference>
<evidence type="ECO:0000256" key="4">
    <source>
        <dbReference type="ARBA" id="ARBA00023004"/>
    </source>
</evidence>
<comment type="caution">
    <text evidence="6">The sequence shown here is derived from an EMBL/GenBank/DDBJ whole genome shotgun (WGS) entry which is preliminary data.</text>
</comment>
<dbReference type="Gene3D" id="1.20.120.50">
    <property type="entry name" value="Hemerythrin-like"/>
    <property type="match status" value="1"/>
</dbReference>
<evidence type="ECO:0000313" key="6">
    <source>
        <dbReference type="EMBL" id="MFM0008086.1"/>
    </source>
</evidence>
<sequence>MEWTDSMTLGYEPVDMAHREFVERVADLQRCADADVPLVLDRMIEHLEAHFREENELMTRYDFPPMDCHISEHTAVLRSAGEVRQCVARGDHAQARSFADALAGWFPGHADFMDAALAHWIVKHLHGGKPVVFRREVNIDREFRHGARD</sequence>
<evidence type="ECO:0000256" key="1">
    <source>
        <dbReference type="ARBA" id="ARBA00010587"/>
    </source>
</evidence>
<feature type="domain" description="Hemerythrin-like" evidence="5">
    <location>
        <begin position="11"/>
        <end position="118"/>
    </location>
</feature>
<keyword evidence="2" id="KW-0813">Transport</keyword>
<dbReference type="PROSITE" id="PS00550">
    <property type="entry name" value="HEMERYTHRINS"/>
    <property type="match status" value="1"/>
</dbReference>
<organism evidence="6 7">
    <name type="scientific">Paraburkholderia dipogonis</name>
    <dbReference type="NCBI Taxonomy" id="1211383"/>
    <lineage>
        <taxon>Bacteria</taxon>
        <taxon>Pseudomonadati</taxon>
        <taxon>Pseudomonadota</taxon>
        <taxon>Betaproteobacteria</taxon>
        <taxon>Burkholderiales</taxon>
        <taxon>Burkholderiaceae</taxon>
        <taxon>Paraburkholderia</taxon>
    </lineage>
</organism>
<dbReference type="CDD" id="cd12107">
    <property type="entry name" value="Hemerythrin"/>
    <property type="match status" value="1"/>
</dbReference>
<keyword evidence="7" id="KW-1185">Reference proteome</keyword>
<dbReference type="EMBL" id="JAQQEZ010000080">
    <property type="protein sequence ID" value="MFM0008086.1"/>
    <property type="molecule type" value="Genomic_DNA"/>
</dbReference>
<keyword evidence="2" id="KW-0561">Oxygen transport</keyword>
<accession>A0ABW9B7T3</accession>
<keyword evidence="4" id="KW-0408">Iron</keyword>
<gene>
    <name evidence="6" type="ORF">PQR57_45105</name>
</gene>